<dbReference type="STRING" id="503106.A0A218Z4R3"/>
<organism evidence="8 9">
    <name type="scientific">Diplocarpon coronariae</name>
    <dbReference type="NCBI Taxonomy" id="2795749"/>
    <lineage>
        <taxon>Eukaryota</taxon>
        <taxon>Fungi</taxon>
        <taxon>Dikarya</taxon>
        <taxon>Ascomycota</taxon>
        <taxon>Pezizomycotina</taxon>
        <taxon>Leotiomycetes</taxon>
        <taxon>Helotiales</taxon>
        <taxon>Drepanopezizaceae</taxon>
        <taxon>Diplocarpon</taxon>
    </lineage>
</organism>
<dbReference type="OrthoDB" id="191995at2759"/>
<dbReference type="Pfam" id="PF25455">
    <property type="entry name" value="Beta-barrel_CAF17_C"/>
    <property type="match status" value="1"/>
</dbReference>
<evidence type="ECO:0000256" key="4">
    <source>
        <dbReference type="ARBA" id="ARBA00093447"/>
    </source>
</evidence>
<comment type="caution">
    <text evidence="8">The sequence shown here is derived from an EMBL/GenBank/DDBJ whole genome shotgun (WGS) entry which is preliminary data.</text>
</comment>
<sequence>MKPPINLSQKTSRYLYVCINCRSYTLASSLTIKPTRRYSTTAPPPTAAYTLLSSRRLISLTGPDSTHYLQGVITANISPSSPRATGFYAAFLNAPGRLLNDVFIYPHSEDGTEGWLIEVDAKEVQVLANHIKRYRLRSKFEVRIVEEGERSVWSVWREGEGEGEGGRTPHGPATSRPDSGLDGWIAKGGVACEDKRAPGMGRRLLLPGGQKPPVDCEESTQDAYRLRRYLKGVPEGQDELPREHALPQESNIDFMGGIDYKKGCYVGQELTIRTHHRGVVRKRILPVMLYGKDEEAPAALEYMPRKELGVEGIPRETGIGRINKRGRSAGKFIMGMGNVGLGLCRLETMTGVQVQGEAGAYQEGDEFKLEWEVEGKGQIVKIKAFVPPWHPKQYSSL</sequence>
<evidence type="ECO:0000256" key="5">
    <source>
        <dbReference type="ARBA" id="ARBA00093637"/>
    </source>
</evidence>
<proteinExistence type="inferred from homology"/>
<keyword evidence="3" id="KW-0496">Mitochondrion</keyword>
<comment type="subcellular location">
    <subcellularLocation>
        <location evidence="1">Mitochondrion matrix</location>
    </subcellularLocation>
</comment>
<evidence type="ECO:0000313" key="8">
    <source>
        <dbReference type="EMBL" id="OWP02255.1"/>
    </source>
</evidence>
<dbReference type="PANTHER" id="PTHR22602">
    <property type="entry name" value="TRANSFERASE CAF17, MITOCHONDRIAL-RELATED"/>
    <property type="match status" value="1"/>
</dbReference>
<reference evidence="8 9" key="1">
    <citation type="submission" date="2017-04" db="EMBL/GenBank/DDBJ databases">
        <title>Draft genome sequence of Marssonina coronaria NL1: causal agent of apple blotch.</title>
        <authorList>
            <person name="Cheng Q."/>
        </authorList>
    </citation>
    <scope>NUCLEOTIDE SEQUENCE [LARGE SCALE GENOMIC DNA]</scope>
    <source>
        <strain evidence="8 9">NL1</strain>
    </source>
</reference>
<dbReference type="Proteomes" id="UP000242519">
    <property type="component" value="Unassembled WGS sequence"/>
</dbReference>
<dbReference type="GO" id="GO:0005759">
    <property type="term" value="C:mitochondrial matrix"/>
    <property type="evidence" value="ECO:0007669"/>
    <property type="project" value="UniProtKB-SubCell"/>
</dbReference>
<gene>
    <name evidence="8" type="ORF">B2J93_1043</name>
</gene>
<dbReference type="InterPro" id="IPR027266">
    <property type="entry name" value="TrmE/GcvT-like"/>
</dbReference>
<dbReference type="PANTHER" id="PTHR22602:SF0">
    <property type="entry name" value="TRANSFERASE CAF17, MITOCHONDRIAL-RELATED"/>
    <property type="match status" value="1"/>
</dbReference>
<comment type="similarity">
    <text evidence="4">Belongs to the GcvT family. CAF17/IBA57 subfamily.</text>
</comment>
<evidence type="ECO:0000256" key="2">
    <source>
        <dbReference type="ARBA" id="ARBA00022946"/>
    </source>
</evidence>
<dbReference type="SUPFAM" id="SSF103025">
    <property type="entry name" value="Folate-binding domain"/>
    <property type="match status" value="1"/>
</dbReference>
<evidence type="ECO:0000256" key="1">
    <source>
        <dbReference type="ARBA" id="ARBA00004305"/>
    </source>
</evidence>
<dbReference type="NCBIfam" id="TIGR03317">
    <property type="entry name" value="ygfZ_signature"/>
    <property type="match status" value="1"/>
</dbReference>
<protein>
    <recommendedName>
        <fullName evidence="5">Iron-sulfur cluster assembly factor IBA57 homolog, mitochondrial</fullName>
    </recommendedName>
</protein>
<evidence type="ECO:0000256" key="6">
    <source>
        <dbReference type="SAM" id="MobiDB-lite"/>
    </source>
</evidence>
<feature type="compositionally biased region" description="Basic and acidic residues" evidence="6">
    <location>
        <begin position="157"/>
        <end position="167"/>
    </location>
</feature>
<evidence type="ECO:0000256" key="3">
    <source>
        <dbReference type="ARBA" id="ARBA00023128"/>
    </source>
</evidence>
<feature type="region of interest" description="Disordered" evidence="6">
    <location>
        <begin position="157"/>
        <end position="180"/>
    </location>
</feature>
<name>A0A218Z4R3_9HELO</name>
<dbReference type="InterPro" id="IPR017703">
    <property type="entry name" value="YgfZ/GCV_T_CS"/>
</dbReference>
<accession>A0A218Z4R3</accession>
<keyword evidence="2" id="KW-0809">Transit peptide</keyword>
<dbReference type="GO" id="GO:0016226">
    <property type="term" value="P:iron-sulfur cluster assembly"/>
    <property type="evidence" value="ECO:0007669"/>
    <property type="project" value="TreeGrafter"/>
</dbReference>
<dbReference type="FunCoup" id="A0A218Z4R3">
    <property type="interactions" value="266"/>
</dbReference>
<dbReference type="Gene3D" id="3.30.1360.120">
    <property type="entry name" value="Probable tRNA modification gtpase trme, domain 1"/>
    <property type="match status" value="1"/>
</dbReference>
<dbReference type="EMBL" id="MZNU01000241">
    <property type="protein sequence ID" value="OWP02255.1"/>
    <property type="molecule type" value="Genomic_DNA"/>
</dbReference>
<evidence type="ECO:0000313" key="9">
    <source>
        <dbReference type="Proteomes" id="UP000242519"/>
    </source>
</evidence>
<dbReference type="InterPro" id="IPR045179">
    <property type="entry name" value="YgfZ/GcvT"/>
</dbReference>
<feature type="domain" description="CAF17 C-terminal" evidence="7">
    <location>
        <begin position="281"/>
        <end position="391"/>
    </location>
</feature>
<dbReference type="InParanoid" id="A0A218Z4R3"/>
<dbReference type="AlphaFoldDB" id="A0A218Z4R3"/>
<evidence type="ECO:0000259" key="7">
    <source>
        <dbReference type="Pfam" id="PF25455"/>
    </source>
</evidence>
<dbReference type="InterPro" id="IPR057460">
    <property type="entry name" value="CAF17_C"/>
</dbReference>
<keyword evidence="9" id="KW-1185">Reference proteome</keyword>